<dbReference type="GO" id="GO:0015935">
    <property type="term" value="C:small ribosomal subunit"/>
    <property type="evidence" value="ECO:0007669"/>
    <property type="project" value="InterPro"/>
</dbReference>
<dbReference type="FunFam" id="3.30.160.20:FF:000002">
    <property type="entry name" value="40S ribosomal protein S2"/>
    <property type="match status" value="1"/>
</dbReference>
<dbReference type="PROSITE" id="PS00028">
    <property type="entry name" value="ZINC_FINGER_C2H2_1"/>
    <property type="match status" value="1"/>
</dbReference>
<keyword evidence="6" id="KW-0862">Zinc</keyword>
<dbReference type="GO" id="GO:0003735">
    <property type="term" value="F:structural constituent of ribosome"/>
    <property type="evidence" value="ECO:0007669"/>
    <property type="project" value="UniProtKB-UniRule"/>
</dbReference>
<dbReference type="SUPFAM" id="SSF54211">
    <property type="entry name" value="Ribosomal protein S5 domain 2-like"/>
    <property type="match status" value="1"/>
</dbReference>
<proteinExistence type="inferred from homology"/>
<dbReference type="AlphaFoldDB" id="A0A178VKM1"/>
<dbReference type="PROSITE" id="PS51039">
    <property type="entry name" value="ZF_AN1"/>
    <property type="match status" value="2"/>
</dbReference>
<dbReference type="Gene3D" id="3.30.230.10">
    <property type="match status" value="1"/>
</dbReference>
<feature type="domain" description="AN1-type" evidence="15">
    <location>
        <begin position="379"/>
        <end position="429"/>
    </location>
</feature>
<evidence type="ECO:0000256" key="6">
    <source>
        <dbReference type="ARBA" id="ARBA00022833"/>
    </source>
</evidence>
<keyword evidence="8 10" id="KW-0687">Ribonucleoprotein</keyword>
<dbReference type="GO" id="GO:0003729">
    <property type="term" value="F:mRNA binding"/>
    <property type="evidence" value="ECO:0007669"/>
    <property type="project" value="UniProtKB-ARBA"/>
</dbReference>
<dbReference type="PROSITE" id="PS00585">
    <property type="entry name" value="RIBOSOMAL_S5"/>
    <property type="match status" value="1"/>
</dbReference>
<dbReference type="InterPro" id="IPR018192">
    <property type="entry name" value="Ribosomal_uS5_N_CS"/>
</dbReference>
<evidence type="ECO:0000256" key="11">
    <source>
        <dbReference type="RuleBase" id="RU003823"/>
    </source>
</evidence>
<dbReference type="PANTHER" id="PTHR14677">
    <property type="entry name" value="ARSENITE INDUCUBLE RNA ASSOCIATED PROTEIN AIP-1-RELATED"/>
    <property type="match status" value="1"/>
</dbReference>
<dbReference type="Gene3D" id="3.30.160.20">
    <property type="match status" value="1"/>
</dbReference>
<dbReference type="Pfam" id="PF25403">
    <property type="entry name" value="zf-C2H2_ZFAND2"/>
    <property type="match status" value="1"/>
</dbReference>
<evidence type="ECO:0000256" key="8">
    <source>
        <dbReference type="ARBA" id="ARBA00023274"/>
    </source>
</evidence>
<keyword evidence="5 9" id="KW-0863">Zinc-finger</keyword>
<dbReference type="GO" id="GO:0008270">
    <property type="term" value="F:zinc ion binding"/>
    <property type="evidence" value="ECO:0007669"/>
    <property type="project" value="UniProtKB-KW"/>
</dbReference>
<dbReference type="PROSITE" id="PS50157">
    <property type="entry name" value="ZINC_FINGER_C2H2_2"/>
    <property type="match status" value="1"/>
</dbReference>
<dbReference type="SUPFAM" id="SSF54768">
    <property type="entry name" value="dsRNA-binding domain-like"/>
    <property type="match status" value="1"/>
</dbReference>
<dbReference type="InterPro" id="IPR020568">
    <property type="entry name" value="Ribosomal_Su5_D2-typ_SF"/>
</dbReference>
<dbReference type="SMART" id="SM00154">
    <property type="entry name" value="ZnF_AN1"/>
    <property type="match status" value="2"/>
</dbReference>
<dbReference type="Pfam" id="PF03719">
    <property type="entry name" value="Ribosomal_S5_C"/>
    <property type="match status" value="1"/>
</dbReference>
<dbReference type="FunFam" id="3.30.230.10:FF:000004">
    <property type="entry name" value="40S ribosomal protein S2"/>
    <property type="match status" value="1"/>
</dbReference>
<comment type="similarity">
    <text evidence="2 11">Belongs to the universal ribosomal protein uS5 family.</text>
</comment>
<dbReference type="InterPro" id="IPR000058">
    <property type="entry name" value="Znf_AN1"/>
</dbReference>
<dbReference type="InterPro" id="IPR057357">
    <property type="entry name" value="Znf-C2H2_ZFAND2A/B"/>
</dbReference>
<dbReference type="InterPro" id="IPR013810">
    <property type="entry name" value="Ribosomal_uS5_N"/>
</dbReference>
<dbReference type="Gene3D" id="4.10.1110.10">
    <property type="entry name" value="AN1-like Zinc finger"/>
    <property type="match status" value="2"/>
</dbReference>
<evidence type="ECO:0000259" key="15">
    <source>
        <dbReference type="PROSITE" id="PS51039"/>
    </source>
</evidence>
<evidence type="ECO:0000256" key="5">
    <source>
        <dbReference type="ARBA" id="ARBA00022771"/>
    </source>
</evidence>
<accession>A0A178VKM1</accession>
<feature type="domain" description="AN1-type" evidence="15">
    <location>
        <begin position="291"/>
        <end position="339"/>
    </location>
</feature>
<feature type="domain" description="C2H2-type" evidence="13">
    <location>
        <begin position="507"/>
        <end position="535"/>
    </location>
</feature>
<keyword evidence="4" id="KW-0677">Repeat</keyword>
<evidence type="ECO:0000256" key="2">
    <source>
        <dbReference type="ARBA" id="ARBA00008945"/>
    </source>
</evidence>
<evidence type="ECO:0000256" key="9">
    <source>
        <dbReference type="PROSITE-ProRule" id="PRU00042"/>
    </source>
</evidence>
<dbReference type="Pfam" id="PF00333">
    <property type="entry name" value="Ribosomal_S5"/>
    <property type="match status" value="1"/>
</dbReference>
<dbReference type="Pfam" id="PF01428">
    <property type="entry name" value="zf-AN1"/>
    <property type="match status" value="2"/>
</dbReference>
<keyword evidence="3" id="KW-0479">Metal-binding</keyword>
<name>A0A178VKM1_ARATH</name>
<evidence type="ECO:0000313" key="16">
    <source>
        <dbReference type="EMBL" id="OAP06324.1"/>
    </source>
</evidence>
<dbReference type="InterPro" id="IPR035896">
    <property type="entry name" value="AN1-like_Znf"/>
</dbReference>
<evidence type="ECO:0000259" key="13">
    <source>
        <dbReference type="PROSITE" id="PS50157"/>
    </source>
</evidence>
<dbReference type="FunFam" id="4.10.1110.10:FF:000010">
    <property type="entry name" value="Zinc finger AN1 domain-containing stress-associated protein 12"/>
    <property type="match status" value="1"/>
</dbReference>
<dbReference type="EMBL" id="LUHQ01000003">
    <property type="protein sequence ID" value="OAP06324.1"/>
    <property type="molecule type" value="Genomic_DNA"/>
</dbReference>
<dbReference type="GO" id="GO:0006412">
    <property type="term" value="P:translation"/>
    <property type="evidence" value="ECO:0007669"/>
    <property type="project" value="InterPro"/>
</dbReference>
<evidence type="ECO:0000259" key="14">
    <source>
        <dbReference type="PROSITE" id="PS50881"/>
    </source>
</evidence>
<dbReference type="InterPro" id="IPR005711">
    <property type="entry name" value="Ribosomal_uS5_euk/arc"/>
</dbReference>
<organism evidence="16 17">
    <name type="scientific">Arabidopsis thaliana</name>
    <name type="common">Mouse-ear cress</name>
    <dbReference type="NCBI Taxonomy" id="3702"/>
    <lineage>
        <taxon>Eukaryota</taxon>
        <taxon>Viridiplantae</taxon>
        <taxon>Streptophyta</taxon>
        <taxon>Embryophyta</taxon>
        <taxon>Tracheophyta</taxon>
        <taxon>Spermatophyta</taxon>
        <taxon>Magnoliopsida</taxon>
        <taxon>eudicotyledons</taxon>
        <taxon>Gunneridae</taxon>
        <taxon>Pentapetalae</taxon>
        <taxon>rosids</taxon>
        <taxon>malvids</taxon>
        <taxon>Brassicales</taxon>
        <taxon>Brassicaceae</taxon>
        <taxon>Camelineae</taxon>
        <taxon>Arabidopsis</taxon>
    </lineage>
</organism>
<evidence type="ECO:0000256" key="10">
    <source>
        <dbReference type="PROSITE-ProRule" id="PRU00268"/>
    </source>
</evidence>
<evidence type="ECO:0000256" key="7">
    <source>
        <dbReference type="ARBA" id="ARBA00022980"/>
    </source>
</evidence>
<dbReference type="InterPro" id="IPR005324">
    <property type="entry name" value="Ribosomal_uS5_C"/>
</dbReference>
<gene>
    <name evidence="16" type="ordered locus">AXX17_At3g52060</name>
</gene>
<dbReference type="InterPro" id="IPR013087">
    <property type="entry name" value="Znf_C2H2_type"/>
</dbReference>
<dbReference type="PANTHER" id="PTHR14677:SF36">
    <property type="entry name" value="ZINC FINGER AN1 AND C2H2 DOMAIN-CONTAINING STRESS-ASSOCIATED PROTEIN 13-RELATED"/>
    <property type="match status" value="1"/>
</dbReference>
<evidence type="ECO:0000256" key="12">
    <source>
        <dbReference type="SAM" id="MobiDB-lite"/>
    </source>
</evidence>
<dbReference type="FunFam" id="4.10.1110.10:FF:000003">
    <property type="entry name" value="AN1-type zinc finger protein 2B isoform X1"/>
    <property type="match status" value="1"/>
</dbReference>
<dbReference type="Proteomes" id="UP000078284">
    <property type="component" value="Chromosome 3"/>
</dbReference>
<feature type="compositionally biased region" description="Basic and acidic residues" evidence="12">
    <location>
        <begin position="488"/>
        <end position="497"/>
    </location>
</feature>
<evidence type="ECO:0000313" key="17">
    <source>
        <dbReference type="Proteomes" id="UP000078284"/>
    </source>
</evidence>
<feature type="domain" description="S5 DRBM" evidence="14">
    <location>
        <begin position="91"/>
        <end position="154"/>
    </location>
</feature>
<feature type="region of interest" description="Disordered" evidence="12">
    <location>
        <begin position="480"/>
        <end position="500"/>
    </location>
</feature>
<dbReference type="InterPro" id="IPR014721">
    <property type="entry name" value="Ribsml_uS5_D2-typ_fold_subgr"/>
</dbReference>
<evidence type="ECO:0000256" key="1">
    <source>
        <dbReference type="ARBA" id="ARBA00003732"/>
    </source>
</evidence>
<dbReference type="PROSITE" id="PS50881">
    <property type="entry name" value="S5_DSRBD"/>
    <property type="match status" value="1"/>
</dbReference>
<dbReference type="ExpressionAtlas" id="A0A178VKM1">
    <property type="expression patterns" value="baseline and differential"/>
</dbReference>
<comment type="caution">
    <text evidence="16">The sequence shown here is derived from an EMBL/GenBank/DDBJ whole genome shotgun (WGS) entry which is preliminary data.</text>
</comment>
<comment type="function">
    <text evidence="1">May be involved in environmental stress response.</text>
</comment>
<feature type="compositionally biased region" description="Gly residues" evidence="12">
    <location>
        <begin position="20"/>
        <end position="32"/>
    </location>
</feature>
<sequence length="536" mass="58897">MAERGGERGVERGGDRGDFGRGFGGRGGGRGGPRSRGRRAGRAPEEEKWVPVTKLGRLVKEGKITKIEQIYLHSLPVKEYQIIDLLVGPSLKDEVMKIMPVQKQTRAGQRTRFKAFIVVGDSNGHVGLGVKCSKEVATAIRGAIILAKLSVVPIRRGYWGNKIGKPHTVPCKVTGKCGSVTVRMVPAPRGSGIVAARVPKKVLQFAGIDDVFTSSRGSTKTLGNFVKATFDCLQKTYGFLTPEFWKETRFSKSPYQEHTDFLLMSPGVKISEVVVDKSVDSVSTMGTPEFPDLGKHCSVDYCKQIDFLPFTCDRCLQVFCLDHRSYMKHDCPKGNRGDVTVVICPLCAKGVRLNPDEDPNITWEKHVNTDCDPSNYEKAVKKKKCPVPRCRELLTFSNTIKCRDCSIDHCLKHRFGPDHSCSGPKNPESSFSSFMGFLSTTNTKEAPASSSSSSSRWSSLFASAEASISRLGNDISQKLQFASGSDGNSEKTQERNGKQHCGKVTVDVCPKCSRGFRDPVDLLKHIDKDHRGTSKA</sequence>
<protein>
    <submittedName>
        <fullName evidence="16">Uncharacterized protein</fullName>
    </submittedName>
</protein>
<feature type="region of interest" description="Disordered" evidence="12">
    <location>
        <begin position="1"/>
        <end position="46"/>
    </location>
</feature>
<dbReference type="NCBIfam" id="TIGR01020">
    <property type="entry name" value="uS5_euk_arch"/>
    <property type="match status" value="1"/>
</dbReference>
<reference evidence="17" key="1">
    <citation type="journal article" date="2016" name="Proc. Natl. Acad. Sci. U.S.A.">
        <title>Chromosome-level assembly of Arabidopsis thaliana Ler reveals the extent of translocation and inversion polymorphisms.</title>
        <authorList>
            <person name="Zapata L."/>
            <person name="Ding J."/>
            <person name="Willing E.M."/>
            <person name="Hartwig B."/>
            <person name="Bezdan D."/>
            <person name="Jiao W.B."/>
            <person name="Patel V."/>
            <person name="Velikkakam James G."/>
            <person name="Koornneef M."/>
            <person name="Ossowski S."/>
            <person name="Schneeberger K."/>
        </authorList>
    </citation>
    <scope>NUCLEOTIDE SEQUENCE [LARGE SCALE GENOMIC DNA]</scope>
    <source>
        <strain evidence="17">cv. Landsberg erecta</strain>
    </source>
</reference>
<feature type="compositionally biased region" description="Basic and acidic residues" evidence="12">
    <location>
        <begin position="1"/>
        <end position="19"/>
    </location>
</feature>
<dbReference type="SUPFAM" id="SSF118310">
    <property type="entry name" value="AN1-like Zinc finger"/>
    <property type="match status" value="2"/>
</dbReference>
<evidence type="ECO:0000256" key="4">
    <source>
        <dbReference type="ARBA" id="ARBA00022737"/>
    </source>
</evidence>
<keyword evidence="7 10" id="KW-0689">Ribosomal protein</keyword>
<evidence type="ECO:0000256" key="3">
    <source>
        <dbReference type="ARBA" id="ARBA00022723"/>
    </source>
</evidence>